<evidence type="ECO:0000256" key="2">
    <source>
        <dbReference type="ARBA" id="ARBA00022559"/>
    </source>
</evidence>
<protein>
    <recommendedName>
        <fullName evidence="11">Plant heme peroxidase family profile domain-containing protein</fullName>
    </recommendedName>
</protein>
<accession>A0A8J5CE09</accession>
<evidence type="ECO:0000259" key="11">
    <source>
        <dbReference type="PROSITE" id="PS50873"/>
    </source>
</evidence>
<dbReference type="GO" id="GO:0006979">
    <property type="term" value="P:response to oxidative stress"/>
    <property type="evidence" value="ECO:0007669"/>
    <property type="project" value="InterPro"/>
</dbReference>
<evidence type="ECO:0000256" key="10">
    <source>
        <dbReference type="RuleBase" id="RU004241"/>
    </source>
</evidence>
<proteinExistence type="inferred from homology"/>
<keyword evidence="7 9" id="KW-0408">Iron</keyword>
<dbReference type="GO" id="GO:0042744">
    <property type="term" value="P:hydrogen peroxide catabolic process"/>
    <property type="evidence" value="ECO:0007669"/>
    <property type="project" value="UniProtKB-KW"/>
</dbReference>
<keyword evidence="8" id="KW-0376">Hydrogen peroxide</keyword>
<evidence type="ECO:0000256" key="5">
    <source>
        <dbReference type="ARBA" id="ARBA00022837"/>
    </source>
</evidence>
<dbReference type="Gene3D" id="1.10.420.10">
    <property type="entry name" value="Peroxidase, domain 2"/>
    <property type="match status" value="1"/>
</dbReference>
<dbReference type="AlphaFoldDB" id="A0A8J5CE09"/>
<gene>
    <name evidence="12" type="ORF">ZIOFF_067581</name>
</gene>
<dbReference type="InterPro" id="IPR000823">
    <property type="entry name" value="Peroxidase_pln"/>
</dbReference>
<keyword evidence="4 9" id="KW-0479">Metal-binding</keyword>
<dbReference type="PANTHER" id="PTHR31517:SF84">
    <property type="entry name" value="PEROXIDASE"/>
    <property type="match status" value="1"/>
</dbReference>
<organism evidence="12 13">
    <name type="scientific">Zingiber officinale</name>
    <name type="common">Ginger</name>
    <name type="synonym">Amomum zingiber</name>
    <dbReference type="NCBI Taxonomy" id="94328"/>
    <lineage>
        <taxon>Eukaryota</taxon>
        <taxon>Viridiplantae</taxon>
        <taxon>Streptophyta</taxon>
        <taxon>Embryophyta</taxon>
        <taxon>Tracheophyta</taxon>
        <taxon>Spermatophyta</taxon>
        <taxon>Magnoliopsida</taxon>
        <taxon>Liliopsida</taxon>
        <taxon>Zingiberales</taxon>
        <taxon>Zingiberaceae</taxon>
        <taxon>Zingiber</taxon>
    </lineage>
</organism>
<sequence length="135" mass="14412">MSTLSGAHTIGLAHCGAFTSRIYNSSSGTGVDPMLGPTYAVEVPNVDDRRGGTDGPVELLGVRQQLLPGRPEELGMFTSDQLLLTSPFSAGKENLFARNSAIFQSSFSAAMVKMGNIDILTGFNGEIRKNYRVVN</sequence>
<reference evidence="12 13" key="1">
    <citation type="submission" date="2020-08" db="EMBL/GenBank/DDBJ databases">
        <title>Plant Genome Project.</title>
        <authorList>
            <person name="Zhang R.-G."/>
        </authorList>
    </citation>
    <scope>NUCLEOTIDE SEQUENCE [LARGE SCALE GENOMIC DNA]</scope>
    <source>
        <tissue evidence="12">Rhizome</tissue>
    </source>
</reference>
<name>A0A8J5CE09_ZINOF</name>
<dbReference type="GO" id="GO:0046872">
    <property type="term" value="F:metal ion binding"/>
    <property type="evidence" value="ECO:0007669"/>
    <property type="project" value="UniProtKB-KW"/>
</dbReference>
<dbReference type="Pfam" id="PF00141">
    <property type="entry name" value="peroxidase"/>
    <property type="match status" value="1"/>
</dbReference>
<feature type="domain" description="Plant heme peroxidase family profile" evidence="11">
    <location>
        <begin position="1"/>
        <end position="135"/>
    </location>
</feature>
<dbReference type="PANTHER" id="PTHR31517">
    <property type="match status" value="1"/>
</dbReference>
<evidence type="ECO:0000256" key="3">
    <source>
        <dbReference type="ARBA" id="ARBA00022617"/>
    </source>
</evidence>
<dbReference type="InterPro" id="IPR010255">
    <property type="entry name" value="Haem_peroxidase_sf"/>
</dbReference>
<keyword evidence="13" id="KW-1185">Reference proteome</keyword>
<evidence type="ECO:0000256" key="9">
    <source>
        <dbReference type="PIRSR" id="PIRSR600823-3"/>
    </source>
</evidence>
<evidence type="ECO:0000313" key="12">
    <source>
        <dbReference type="EMBL" id="KAG6473664.1"/>
    </source>
</evidence>
<evidence type="ECO:0000256" key="6">
    <source>
        <dbReference type="ARBA" id="ARBA00023002"/>
    </source>
</evidence>
<evidence type="ECO:0000256" key="7">
    <source>
        <dbReference type="ARBA" id="ARBA00023004"/>
    </source>
</evidence>
<keyword evidence="2" id="KW-0575">Peroxidase</keyword>
<feature type="binding site" description="axial binding residue" evidence="9">
    <location>
        <position position="8"/>
    </location>
    <ligand>
        <name>heme b</name>
        <dbReference type="ChEBI" id="CHEBI:60344"/>
    </ligand>
    <ligandPart>
        <name>Fe</name>
        <dbReference type="ChEBI" id="CHEBI:18248"/>
    </ligandPart>
</feature>
<evidence type="ECO:0000256" key="4">
    <source>
        <dbReference type="ARBA" id="ARBA00022723"/>
    </source>
</evidence>
<comment type="cofactor">
    <cofactor evidence="9">
        <name>Ca(2+)</name>
        <dbReference type="ChEBI" id="CHEBI:29108"/>
    </cofactor>
    <text evidence="9">Binds 2 calcium ions per subunit.</text>
</comment>
<dbReference type="Proteomes" id="UP000734854">
    <property type="component" value="Unassembled WGS sequence"/>
</dbReference>
<dbReference type="GO" id="GO:0140825">
    <property type="term" value="F:lactoperoxidase activity"/>
    <property type="evidence" value="ECO:0007669"/>
    <property type="project" value="UniProtKB-EC"/>
</dbReference>
<feature type="binding site" evidence="9">
    <location>
        <position position="9"/>
    </location>
    <ligand>
        <name>Ca(2+)</name>
        <dbReference type="ChEBI" id="CHEBI:29108"/>
        <label>2</label>
    </ligand>
</feature>
<dbReference type="SUPFAM" id="SSF48113">
    <property type="entry name" value="Heme-dependent peroxidases"/>
    <property type="match status" value="1"/>
</dbReference>
<comment type="caution">
    <text evidence="12">The sequence shown here is derived from an EMBL/GenBank/DDBJ whole genome shotgun (WGS) entry which is preliminary data.</text>
</comment>
<evidence type="ECO:0000256" key="8">
    <source>
        <dbReference type="ARBA" id="ARBA00023324"/>
    </source>
</evidence>
<evidence type="ECO:0000256" key="1">
    <source>
        <dbReference type="ARBA" id="ARBA00000189"/>
    </source>
</evidence>
<comment type="cofactor">
    <cofactor evidence="9">
        <name>heme b</name>
        <dbReference type="ChEBI" id="CHEBI:60344"/>
    </cofactor>
    <text evidence="9">Binds 1 heme b (iron(II)-protoporphyrin IX) group per subunit.</text>
</comment>
<evidence type="ECO:0000313" key="13">
    <source>
        <dbReference type="Proteomes" id="UP000734854"/>
    </source>
</evidence>
<dbReference type="EMBL" id="JACMSC010000019">
    <property type="protein sequence ID" value="KAG6473664.1"/>
    <property type="molecule type" value="Genomic_DNA"/>
</dbReference>
<dbReference type="GO" id="GO:0020037">
    <property type="term" value="F:heme binding"/>
    <property type="evidence" value="ECO:0007669"/>
    <property type="project" value="InterPro"/>
</dbReference>
<comment type="catalytic activity">
    <reaction evidence="1">
        <text>2 a phenolic donor + H2O2 = 2 a phenolic radical donor + 2 H2O</text>
        <dbReference type="Rhea" id="RHEA:56136"/>
        <dbReference type="ChEBI" id="CHEBI:15377"/>
        <dbReference type="ChEBI" id="CHEBI:16240"/>
        <dbReference type="ChEBI" id="CHEBI:139520"/>
        <dbReference type="ChEBI" id="CHEBI:139521"/>
        <dbReference type="EC" id="1.11.1.7"/>
    </reaction>
</comment>
<keyword evidence="3" id="KW-0349">Heme</keyword>
<dbReference type="PROSITE" id="PS50873">
    <property type="entry name" value="PEROXIDASE_4"/>
    <property type="match status" value="1"/>
</dbReference>
<keyword evidence="6" id="KW-0560">Oxidoreductase</keyword>
<comment type="similarity">
    <text evidence="10">Belongs to the peroxidase family.</text>
</comment>
<keyword evidence="5 9" id="KW-0106">Calcium</keyword>
<dbReference type="InterPro" id="IPR002016">
    <property type="entry name" value="Haem_peroxidase"/>
</dbReference>